<keyword evidence="9 11" id="KW-0057">Aromatic amino acid biosynthesis</keyword>
<gene>
    <name evidence="11" type="primary">aroK</name>
    <name evidence="14" type="ORF">I8J34_21775</name>
</gene>
<reference evidence="15" key="1">
    <citation type="journal article" date="2022" name="ISME J.">
        <title>Genetic and phylogenetic analysis of dissimilatory iodate-reducing bacteria identifies potential niches across the world's oceans.</title>
        <authorList>
            <person name="Reyes-Umana V."/>
            <person name="Henning Z."/>
            <person name="Lee K."/>
            <person name="Barnum T.P."/>
            <person name="Coates J.D."/>
        </authorList>
    </citation>
    <scope>NUCLEOTIDE SEQUENCE [LARGE SCALE GENOMIC DNA]</scope>
    <source>
        <strain evidence="15">IR12</strain>
    </source>
</reference>
<dbReference type="InterPro" id="IPR031322">
    <property type="entry name" value="Shikimate/glucono_kinase"/>
</dbReference>
<dbReference type="GO" id="GO:0000287">
    <property type="term" value="F:magnesium ion binding"/>
    <property type="evidence" value="ECO:0007669"/>
    <property type="project" value="UniProtKB-UniRule"/>
</dbReference>
<dbReference type="GO" id="GO:0009423">
    <property type="term" value="P:chorismate biosynthetic process"/>
    <property type="evidence" value="ECO:0007669"/>
    <property type="project" value="UniProtKB-UniRule"/>
</dbReference>
<evidence type="ECO:0000256" key="3">
    <source>
        <dbReference type="ARBA" id="ARBA00012154"/>
    </source>
</evidence>
<comment type="subcellular location">
    <subcellularLocation>
        <location evidence="11">Cytoplasm</location>
    </subcellularLocation>
</comment>
<keyword evidence="11" id="KW-0479">Metal-binding</keyword>
<dbReference type="GO" id="GO:0005524">
    <property type="term" value="F:ATP binding"/>
    <property type="evidence" value="ECO:0007669"/>
    <property type="project" value="UniProtKB-UniRule"/>
</dbReference>
<keyword evidence="7 11" id="KW-0418">Kinase</keyword>
<evidence type="ECO:0000313" key="14">
    <source>
        <dbReference type="EMBL" id="MBT0963817.1"/>
    </source>
</evidence>
<evidence type="ECO:0000256" key="11">
    <source>
        <dbReference type="HAMAP-Rule" id="MF_00109"/>
    </source>
</evidence>
<comment type="similarity">
    <text evidence="2 11">Belongs to the shikimate kinase family.</text>
</comment>
<evidence type="ECO:0000256" key="10">
    <source>
        <dbReference type="ARBA" id="ARBA00048567"/>
    </source>
</evidence>
<comment type="pathway">
    <text evidence="1 11">Metabolic intermediate biosynthesis; chorismate biosynthesis; chorismate from D-erythrose 4-phosphate and phosphoenolpyruvate: step 5/7.</text>
</comment>
<keyword evidence="5 11" id="KW-0808">Transferase</keyword>
<evidence type="ECO:0000256" key="12">
    <source>
        <dbReference type="SAM" id="MobiDB-lite"/>
    </source>
</evidence>
<organism evidence="14 15">
    <name type="scientific">Denitromonas iodatirespirans</name>
    <dbReference type="NCBI Taxonomy" id="2795389"/>
    <lineage>
        <taxon>Bacteria</taxon>
        <taxon>Pseudomonadati</taxon>
        <taxon>Pseudomonadota</taxon>
        <taxon>Betaproteobacteria</taxon>
        <taxon>Rhodocyclales</taxon>
        <taxon>Zoogloeaceae</taxon>
        <taxon>Denitromonas</taxon>
    </lineage>
</organism>
<keyword evidence="4 11" id="KW-0028">Amino-acid biosynthesis</keyword>
<evidence type="ECO:0000256" key="2">
    <source>
        <dbReference type="ARBA" id="ARBA00006997"/>
    </source>
</evidence>
<feature type="binding site" evidence="11">
    <location>
        <position position="273"/>
    </location>
    <ligand>
        <name>substrate</name>
    </ligand>
</feature>
<dbReference type="InterPro" id="IPR001387">
    <property type="entry name" value="Cro/C1-type_HTH"/>
</dbReference>
<evidence type="ECO:0000256" key="6">
    <source>
        <dbReference type="ARBA" id="ARBA00022741"/>
    </source>
</evidence>
<dbReference type="Pfam" id="PF13560">
    <property type="entry name" value="HTH_31"/>
    <property type="match status" value="1"/>
</dbReference>
<dbReference type="GO" id="GO:0004765">
    <property type="term" value="F:shikimate kinase activity"/>
    <property type="evidence" value="ECO:0007669"/>
    <property type="project" value="UniProtKB-UniRule"/>
</dbReference>
<dbReference type="GO" id="GO:0009073">
    <property type="term" value="P:aromatic amino acid family biosynthetic process"/>
    <property type="evidence" value="ECO:0007669"/>
    <property type="project" value="UniProtKB-KW"/>
</dbReference>
<evidence type="ECO:0000313" key="15">
    <source>
        <dbReference type="Proteomes" id="UP000694660"/>
    </source>
</evidence>
<dbReference type="PANTHER" id="PTHR21087">
    <property type="entry name" value="SHIKIMATE KINASE"/>
    <property type="match status" value="1"/>
</dbReference>
<dbReference type="CDD" id="cd00093">
    <property type="entry name" value="HTH_XRE"/>
    <property type="match status" value="1"/>
</dbReference>
<feature type="binding site" evidence="11">
    <location>
        <position position="192"/>
    </location>
    <ligand>
        <name>substrate</name>
    </ligand>
</feature>
<feature type="binding site" evidence="11">
    <location>
        <position position="254"/>
    </location>
    <ligand>
        <name>ATP</name>
        <dbReference type="ChEBI" id="CHEBI:30616"/>
    </ligand>
</feature>
<evidence type="ECO:0000259" key="13">
    <source>
        <dbReference type="PROSITE" id="PS50943"/>
    </source>
</evidence>
<comment type="function">
    <text evidence="11">Catalyzes the specific phosphorylation of the 3-hydroxyl group of shikimic acid using ATP as a cosubstrate.</text>
</comment>
<dbReference type="PANTHER" id="PTHR21087:SF16">
    <property type="entry name" value="SHIKIMATE KINASE 1, CHLOROPLASTIC"/>
    <property type="match status" value="1"/>
</dbReference>
<keyword evidence="8 11" id="KW-0067">ATP-binding</keyword>
<dbReference type="NCBIfam" id="NF006015">
    <property type="entry name" value="PRK08154.1"/>
    <property type="match status" value="1"/>
</dbReference>
<keyword evidence="6 11" id="KW-0547">Nucleotide-binding</keyword>
<dbReference type="GO" id="GO:0008652">
    <property type="term" value="P:amino acid biosynthetic process"/>
    <property type="evidence" value="ECO:0007669"/>
    <property type="project" value="UniProtKB-KW"/>
</dbReference>
<dbReference type="GO" id="GO:0005829">
    <property type="term" value="C:cytosol"/>
    <property type="evidence" value="ECO:0007669"/>
    <property type="project" value="TreeGrafter"/>
</dbReference>
<dbReference type="CDD" id="cd00464">
    <property type="entry name" value="SK"/>
    <property type="match status" value="1"/>
</dbReference>
<comment type="catalytic activity">
    <reaction evidence="10 11">
        <text>shikimate + ATP = 3-phosphoshikimate + ADP + H(+)</text>
        <dbReference type="Rhea" id="RHEA:13121"/>
        <dbReference type="ChEBI" id="CHEBI:15378"/>
        <dbReference type="ChEBI" id="CHEBI:30616"/>
        <dbReference type="ChEBI" id="CHEBI:36208"/>
        <dbReference type="ChEBI" id="CHEBI:145989"/>
        <dbReference type="ChEBI" id="CHEBI:456216"/>
        <dbReference type="EC" id="2.7.1.71"/>
    </reaction>
</comment>
<evidence type="ECO:0000256" key="1">
    <source>
        <dbReference type="ARBA" id="ARBA00004842"/>
    </source>
</evidence>
<dbReference type="Gene3D" id="1.10.260.40">
    <property type="entry name" value="lambda repressor-like DNA-binding domains"/>
    <property type="match status" value="1"/>
</dbReference>
<dbReference type="GO" id="GO:0003677">
    <property type="term" value="F:DNA binding"/>
    <property type="evidence" value="ECO:0007669"/>
    <property type="project" value="InterPro"/>
</dbReference>
<feature type="domain" description="HTH cro/C1-type" evidence="13">
    <location>
        <begin position="37"/>
        <end position="91"/>
    </location>
</feature>
<name>A0A944HDJ7_DENI1</name>
<dbReference type="RefSeq" id="WP_214363745.1">
    <property type="nucleotide sequence ID" value="NZ_JAEKFT010000039.1"/>
</dbReference>
<evidence type="ECO:0000256" key="5">
    <source>
        <dbReference type="ARBA" id="ARBA00022679"/>
    </source>
</evidence>
<dbReference type="Pfam" id="PF01202">
    <property type="entry name" value="SKI"/>
    <property type="match status" value="1"/>
</dbReference>
<comment type="caution">
    <text evidence="11">Lacks conserved residue(s) required for the propagation of feature annotation.</text>
</comment>
<dbReference type="PROSITE" id="PS01128">
    <property type="entry name" value="SHIKIMATE_KINASE"/>
    <property type="match status" value="1"/>
</dbReference>
<dbReference type="HAMAP" id="MF_00109">
    <property type="entry name" value="Shikimate_kinase"/>
    <property type="match status" value="1"/>
</dbReference>
<comment type="caution">
    <text evidence="14">The sequence shown here is derived from an EMBL/GenBank/DDBJ whole genome shotgun (WGS) entry which is preliminary data.</text>
</comment>
<keyword evidence="15" id="KW-1185">Reference proteome</keyword>
<dbReference type="EMBL" id="JAEKFT010000039">
    <property type="protein sequence ID" value="MBT0963817.1"/>
    <property type="molecule type" value="Genomic_DNA"/>
</dbReference>
<dbReference type="SMART" id="SM00530">
    <property type="entry name" value="HTH_XRE"/>
    <property type="match status" value="1"/>
</dbReference>
<feature type="binding site" evidence="11">
    <location>
        <position position="168"/>
    </location>
    <ligand>
        <name>substrate</name>
    </ligand>
</feature>
<evidence type="ECO:0000256" key="4">
    <source>
        <dbReference type="ARBA" id="ARBA00022605"/>
    </source>
</evidence>
<dbReference type="InterPro" id="IPR010982">
    <property type="entry name" value="Lambda_DNA-bd_dom_sf"/>
</dbReference>
<accession>A0A944HDJ7</accession>
<keyword evidence="11" id="KW-0460">Magnesium</keyword>
<evidence type="ECO:0000256" key="7">
    <source>
        <dbReference type="ARBA" id="ARBA00022777"/>
    </source>
</evidence>
<dbReference type="Gene3D" id="3.40.50.300">
    <property type="entry name" value="P-loop containing nucleotide triphosphate hydrolases"/>
    <property type="match status" value="1"/>
</dbReference>
<comment type="subunit">
    <text evidence="11">Monomer.</text>
</comment>
<comment type="cofactor">
    <cofactor evidence="11">
        <name>Mg(2+)</name>
        <dbReference type="ChEBI" id="CHEBI:18420"/>
    </cofactor>
    <text evidence="11">Binds 1 Mg(2+) ion per subunit.</text>
</comment>
<dbReference type="SUPFAM" id="SSF47413">
    <property type="entry name" value="lambda repressor-like DNA-binding domains"/>
    <property type="match status" value="1"/>
</dbReference>
<dbReference type="PROSITE" id="PS50943">
    <property type="entry name" value="HTH_CROC1"/>
    <property type="match status" value="1"/>
</dbReference>
<keyword evidence="11" id="KW-0963">Cytoplasm</keyword>
<proteinExistence type="inferred from homology"/>
<dbReference type="EC" id="2.7.1.71" evidence="3 11"/>
<feature type="binding site" evidence="11">
    <location>
        <position position="215"/>
    </location>
    <ligand>
        <name>substrate</name>
    </ligand>
</feature>
<protein>
    <recommendedName>
        <fullName evidence="3 11">Shikimate kinase</fullName>
        <shortName evidence="11">SK</shortName>
        <ecNumber evidence="3 11">2.7.1.71</ecNumber>
    </recommendedName>
</protein>
<feature type="region of interest" description="Disordered" evidence="12">
    <location>
        <begin position="1"/>
        <end position="23"/>
    </location>
</feature>
<dbReference type="Proteomes" id="UP000694660">
    <property type="component" value="Unassembled WGS sequence"/>
</dbReference>
<dbReference type="PRINTS" id="PR01100">
    <property type="entry name" value="SHIKIMTKNASE"/>
</dbReference>
<dbReference type="InterPro" id="IPR000623">
    <property type="entry name" value="Shikimate_kinase/TSH1"/>
</dbReference>
<dbReference type="InterPro" id="IPR027417">
    <property type="entry name" value="P-loop_NTPase"/>
</dbReference>
<dbReference type="AlphaFoldDB" id="A0A944HDJ7"/>
<evidence type="ECO:0000256" key="8">
    <source>
        <dbReference type="ARBA" id="ARBA00022840"/>
    </source>
</evidence>
<dbReference type="SUPFAM" id="SSF52540">
    <property type="entry name" value="P-loop containing nucleoside triphosphate hydrolases"/>
    <property type="match status" value="1"/>
</dbReference>
<sequence>MSKPADTLPARLSSLPEPADEQTHTDAEFLKALGARVRELRERRGMTRKLVAREAQVSERHLAHLETGDGNVSIVLLRHIAQALGVSLVELLTSEVEDSVERRLIRRFLERLPQHRLEEVIFRLMRDFGHDEAVRRKRVALLGLRGAGKSTLGAMLAAELGVPFIELDKVIVSDTGMPISEIFSLYGQAGYRRIEKQTLERVMRDHTEGVISVGGGIVARPDTYDFLLSSCFTVWVKAQPEEHMARVIAQGDMRPMAGNDEAMEDLRRILEAREPLYSRADHTIDTSGETVDMSFSRLKQLVTS</sequence>
<evidence type="ECO:0000256" key="9">
    <source>
        <dbReference type="ARBA" id="ARBA00023141"/>
    </source>
</evidence>
<feature type="binding site" evidence="11">
    <location>
        <position position="150"/>
    </location>
    <ligand>
        <name>Mg(2+)</name>
        <dbReference type="ChEBI" id="CHEBI:18420"/>
    </ligand>
</feature>
<dbReference type="InterPro" id="IPR023000">
    <property type="entry name" value="Shikimate_kinase_CS"/>
</dbReference>
<feature type="binding site" evidence="11">
    <location>
        <begin position="146"/>
        <end position="151"/>
    </location>
    <ligand>
        <name>ATP</name>
        <dbReference type="ChEBI" id="CHEBI:30616"/>
    </ligand>
</feature>